<dbReference type="PANTHER" id="PTHR35271:SF1">
    <property type="entry name" value="ABC TRANSPORTER, SUBSTRATE-BINDING LIPOPROTEIN"/>
    <property type="match status" value="1"/>
</dbReference>
<dbReference type="InterPro" id="IPR007487">
    <property type="entry name" value="ABC_transpt-TYRBP-like"/>
</dbReference>
<dbReference type="Proteomes" id="UP001202867">
    <property type="component" value="Unassembled WGS sequence"/>
</dbReference>
<dbReference type="CDD" id="cd06325">
    <property type="entry name" value="PBP1_ABC_unchar_transporter"/>
    <property type="match status" value="1"/>
</dbReference>
<gene>
    <name evidence="2" type="ORF">MWN33_15505</name>
</gene>
<reference evidence="2 3" key="1">
    <citation type="submission" date="2022-04" db="EMBL/GenBank/DDBJ databases">
        <authorList>
            <person name="Grouzdev D.S."/>
            <person name="Pantiukh K.S."/>
            <person name="Krutkina M.S."/>
        </authorList>
    </citation>
    <scope>NUCLEOTIDE SEQUENCE [LARGE SCALE GENOMIC DNA]</scope>
    <source>
        <strain evidence="2 3">Jip08</strain>
    </source>
</reference>
<feature type="chain" id="PRO_5045719978" evidence="1">
    <location>
        <begin position="29"/>
        <end position="358"/>
    </location>
</feature>
<dbReference type="InterPro" id="IPR028082">
    <property type="entry name" value="Peripla_BP_I"/>
</dbReference>
<dbReference type="Gene3D" id="3.40.50.2300">
    <property type="match status" value="2"/>
</dbReference>
<keyword evidence="3" id="KW-1185">Reference proteome</keyword>
<comment type="caution">
    <text evidence="2">The sequence shown here is derived from an EMBL/GenBank/DDBJ whole genome shotgun (WGS) entry which is preliminary data.</text>
</comment>
<evidence type="ECO:0000313" key="3">
    <source>
        <dbReference type="Proteomes" id="UP001202867"/>
    </source>
</evidence>
<dbReference type="RefSeq" id="WP_247201950.1">
    <property type="nucleotide sequence ID" value="NZ_JALKCG010000007.1"/>
</dbReference>
<organism evidence="2 3">
    <name type="scientific">Ancylobacter koreensis</name>
    <dbReference type="NCBI Taxonomy" id="266121"/>
    <lineage>
        <taxon>Bacteria</taxon>
        <taxon>Pseudomonadati</taxon>
        <taxon>Pseudomonadota</taxon>
        <taxon>Alphaproteobacteria</taxon>
        <taxon>Hyphomicrobiales</taxon>
        <taxon>Xanthobacteraceae</taxon>
        <taxon>Ancylobacter</taxon>
    </lineage>
</organism>
<name>A0ABT0DQ81_9HYPH</name>
<evidence type="ECO:0000256" key="1">
    <source>
        <dbReference type="SAM" id="SignalP"/>
    </source>
</evidence>
<protein>
    <submittedName>
        <fullName evidence="2">ABC transporter substrate-binding protein</fullName>
    </submittedName>
</protein>
<dbReference type="EMBL" id="JALKCG010000007">
    <property type="protein sequence ID" value="MCK0209440.1"/>
    <property type="molecule type" value="Genomic_DNA"/>
</dbReference>
<evidence type="ECO:0000313" key="2">
    <source>
        <dbReference type="EMBL" id="MCK0209440.1"/>
    </source>
</evidence>
<dbReference type="SUPFAM" id="SSF53822">
    <property type="entry name" value="Periplasmic binding protein-like I"/>
    <property type="match status" value="1"/>
</dbReference>
<sequence length="358" mass="38797">MRARGGFPVRAAMLLLALMLLASPGGLAAQERAGRAADPRAPFKVMMVLWRGCEDACRGFQDYLSFRGVPVQYVMRQAGTLNLKFPDLVAEARALKVDLVVTWGTTATLGMVGEYDKPDPARYLTDIPVVFMIVTDPLATKVVERLERPGRNVTGTLVIVPEETQLRAIRSYLPFRRIGIAYNEDEVNAVSSVERVRALAGEMGFELVALRVPRDEAGKPIAASLPDVVQQLADAKVDLIYIGSSSFILNNRDVFTRAAVERGLPVAAAGEVPVVEADALLGLVSRYYTVGQLTGTRAEQILVDGRKPGDIPVEALSRFSLIVNMEVAHKLHLYPPLLMLNAIEAIKTGRPPAGAAAP</sequence>
<accession>A0ABT0DQ81</accession>
<dbReference type="Pfam" id="PF04392">
    <property type="entry name" value="ABC_sub_bind"/>
    <property type="match status" value="1"/>
</dbReference>
<keyword evidence="1" id="KW-0732">Signal</keyword>
<dbReference type="PANTHER" id="PTHR35271">
    <property type="entry name" value="ABC TRANSPORTER, SUBSTRATE-BINDING LIPOPROTEIN-RELATED"/>
    <property type="match status" value="1"/>
</dbReference>
<proteinExistence type="predicted"/>
<reference evidence="3" key="2">
    <citation type="submission" date="2023-07" db="EMBL/GenBank/DDBJ databases">
        <title>Ancylobacter moscoviensis sp. nov., facultatively methylotrophic bacteria from activated sludge and the reclassification of Starkeya novella (Starkey 1934) Kelly et al. 2000 as Ancylobacter novellus comb. nov., Starkeya koreensis Im et al. 2006 as Ancylobacter koreensis comb.nov., Angulomicrobium tetraedrale Vasil'eva et al. 1986 as Ancylobacter tetraedralis comb. nov., Angulomicrobium amanitiforme Fritz et al. 2004 as Ancylobacter amanitiformis comb. nov. and Methylorhabdus multivorans Doronina et al. 1996 as Ancylobacter multivorans comb. nov. and emended description of the genus Ancylobacter.</title>
        <authorList>
            <person name="Doronina N."/>
            <person name="Chemodurova A."/>
            <person name="Grouzdev D."/>
            <person name="Koziaeva V."/>
            <person name="Shi W."/>
            <person name="Wu L."/>
            <person name="Kaparullina E."/>
        </authorList>
    </citation>
    <scope>NUCLEOTIDE SEQUENCE [LARGE SCALE GENOMIC DNA]</scope>
    <source>
        <strain evidence="3">Jip08</strain>
    </source>
</reference>
<feature type="signal peptide" evidence="1">
    <location>
        <begin position="1"/>
        <end position="28"/>
    </location>
</feature>